<dbReference type="InterPro" id="IPR009936">
    <property type="entry name" value="DUF1468"/>
</dbReference>
<evidence type="ECO:0000313" key="3">
    <source>
        <dbReference type="EMBL" id="EHK66580.1"/>
    </source>
</evidence>
<organism evidence="3 4">
    <name type="scientific">Achromobacter arsenitoxydans SY8</name>
    <dbReference type="NCBI Taxonomy" id="477184"/>
    <lineage>
        <taxon>Bacteria</taxon>
        <taxon>Pseudomonadati</taxon>
        <taxon>Pseudomonadota</taxon>
        <taxon>Betaproteobacteria</taxon>
        <taxon>Burkholderiales</taxon>
        <taxon>Alcaligenaceae</taxon>
        <taxon>Achromobacter</taxon>
    </lineage>
</organism>
<gene>
    <name evidence="3" type="ORF">KYC_09215</name>
</gene>
<dbReference type="PATRIC" id="fig|477184.5.peg.1827"/>
<keyword evidence="1" id="KW-0812">Transmembrane</keyword>
<feature type="transmembrane region" description="Helical" evidence="1">
    <location>
        <begin position="61"/>
        <end position="78"/>
    </location>
</feature>
<keyword evidence="1" id="KW-1133">Transmembrane helix</keyword>
<protein>
    <recommendedName>
        <fullName evidence="2">DUF1468 domain-containing protein</fullName>
    </recommendedName>
</protein>
<keyword evidence="4" id="KW-1185">Reference proteome</keyword>
<evidence type="ECO:0000256" key="1">
    <source>
        <dbReference type="SAM" id="Phobius"/>
    </source>
</evidence>
<evidence type="ECO:0000313" key="4">
    <source>
        <dbReference type="Proteomes" id="UP000003113"/>
    </source>
</evidence>
<accession>H0F501</accession>
<feature type="transmembrane region" description="Helical" evidence="1">
    <location>
        <begin position="84"/>
        <end position="101"/>
    </location>
</feature>
<name>H0F501_9BURK</name>
<dbReference type="OrthoDB" id="7029611at2"/>
<feature type="domain" description="DUF1468" evidence="2">
    <location>
        <begin position="2"/>
        <end position="132"/>
    </location>
</feature>
<keyword evidence="1" id="KW-0472">Membrane</keyword>
<dbReference type="Proteomes" id="UP000003113">
    <property type="component" value="Unassembled WGS sequence"/>
</dbReference>
<dbReference type="STRING" id="477184.KYC_09215"/>
<dbReference type="Pfam" id="PF07331">
    <property type="entry name" value="TctB"/>
    <property type="match status" value="1"/>
</dbReference>
<proteinExistence type="predicted"/>
<sequence length="140" mass="15236">MFIVLGGAFAAQATQYSMGSAARMGPGYFPFWLGIVLALMGATVLLGALSPKAQSTTISRYDFRILFLVIGSVALYGFSLRYLGLYISVFLLVLISSYASHEFNWKVAVANGLFLVAFSYIAFIRGLGLIFPLWPSVLTN</sequence>
<feature type="transmembrane region" description="Helical" evidence="1">
    <location>
        <begin position="29"/>
        <end position="49"/>
    </location>
</feature>
<dbReference type="AlphaFoldDB" id="H0F501"/>
<reference evidence="3 4" key="1">
    <citation type="journal article" date="2012" name="J. Bacteriol.">
        <title>Genome sequence of the highly efficient arsenite-oxidizing bacterium Achromobacter arsenitoxydans SY8.</title>
        <authorList>
            <person name="Li X."/>
            <person name="Hu Y."/>
            <person name="Gong J."/>
            <person name="Lin Y."/>
            <person name="Johnstone L."/>
            <person name="Rensing C."/>
            <person name="Wang G."/>
        </authorList>
    </citation>
    <scope>NUCLEOTIDE SEQUENCE [LARGE SCALE GENOMIC DNA]</scope>
    <source>
        <strain evidence="3 4">SY8</strain>
    </source>
</reference>
<evidence type="ECO:0000259" key="2">
    <source>
        <dbReference type="Pfam" id="PF07331"/>
    </source>
</evidence>
<feature type="transmembrane region" description="Helical" evidence="1">
    <location>
        <begin position="113"/>
        <end position="134"/>
    </location>
</feature>
<dbReference type="RefSeq" id="WP_008161243.1">
    <property type="nucleotide sequence ID" value="NZ_AGUF01000039.1"/>
</dbReference>
<dbReference type="eggNOG" id="ENOG502ZU9N">
    <property type="taxonomic scope" value="Bacteria"/>
</dbReference>
<comment type="caution">
    <text evidence="3">The sequence shown here is derived from an EMBL/GenBank/DDBJ whole genome shotgun (WGS) entry which is preliminary data.</text>
</comment>
<dbReference type="EMBL" id="AGUF01000039">
    <property type="protein sequence ID" value="EHK66580.1"/>
    <property type="molecule type" value="Genomic_DNA"/>
</dbReference>